<keyword evidence="1" id="KW-0732">Signal</keyword>
<evidence type="ECO:0000256" key="1">
    <source>
        <dbReference type="SAM" id="SignalP"/>
    </source>
</evidence>
<reference evidence="2" key="1">
    <citation type="submission" date="2018-01" db="EMBL/GenBank/DDBJ databases">
        <title>An insight into the sialome of Amazonian anophelines.</title>
        <authorList>
            <person name="Ribeiro J.M."/>
            <person name="Scarpassa V."/>
            <person name="Calvo E."/>
        </authorList>
    </citation>
    <scope>NUCLEOTIDE SEQUENCE</scope>
</reference>
<organism evidence="2">
    <name type="scientific">Anopheles darlingi</name>
    <name type="common">Mosquito</name>
    <dbReference type="NCBI Taxonomy" id="43151"/>
    <lineage>
        <taxon>Eukaryota</taxon>
        <taxon>Metazoa</taxon>
        <taxon>Ecdysozoa</taxon>
        <taxon>Arthropoda</taxon>
        <taxon>Hexapoda</taxon>
        <taxon>Insecta</taxon>
        <taxon>Pterygota</taxon>
        <taxon>Neoptera</taxon>
        <taxon>Endopterygota</taxon>
        <taxon>Diptera</taxon>
        <taxon>Nematocera</taxon>
        <taxon>Culicoidea</taxon>
        <taxon>Culicidae</taxon>
        <taxon>Anophelinae</taxon>
        <taxon>Anopheles</taxon>
    </lineage>
</organism>
<dbReference type="EMBL" id="GGFL01015388">
    <property type="protein sequence ID" value="MBW79566.1"/>
    <property type="molecule type" value="Transcribed_RNA"/>
</dbReference>
<proteinExistence type="predicted"/>
<feature type="signal peptide" evidence="1">
    <location>
        <begin position="1"/>
        <end position="19"/>
    </location>
</feature>
<dbReference type="AlphaFoldDB" id="A0A2M4DPQ8"/>
<sequence length="84" mass="9032">MRSLSILLSWGPPSLVALADLEEDDDVEDDEAAFGELVHSSHLLRPLVVGFARFDSTTDKISVIGTATFAFFAASSSHTRIPAL</sequence>
<name>A0A2M4DPQ8_ANODA</name>
<evidence type="ECO:0000313" key="2">
    <source>
        <dbReference type="EMBL" id="MBW79566.1"/>
    </source>
</evidence>
<accession>A0A2M4DPQ8</accession>
<protein>
    <submittedName>
        <fullName evidence="2">Putative secreted protein</fullName>
    </submittedName>
</protein>
<feature type="chain" id="PRO_5014610854" evidence="1">
    <location>
        <begin position="20"/>
        <end position="84"/>
    </location>
</feature>